<gene>
    <name evidence="2" type="ORF">PCHDS_000062600</name>
</gene>
<proteinExistence type="predicted"/>
<organism evidence="2 3">
    <name type="scientific">Plasmodium chabaudi adami</name>
    <dbReference type="NCBI Taxonomy" id="5826"/>
    <lineage>
        <taxon>Eukaryota</taxon>
        <taxon>Sar</taxon>
        <taxon>Alveolata</taxon>
        <taxon>Apicomplexa</taxon>
        <taxon>Aconoidasida</taxon>
        <taxon>Haemosporida</taxon>
        <taxon>Plasmodiidae</taxon>
        <taxon>Plasmodium</taxon>
        <taxon>Plasmodium (Vinckeia)</taxon>
    </lineage>
</organism>
<reference evidence="2 3" key="1">
    <citation type="submission" date="2016-08" db="EMBL/GenBank/DDBJ databases">
        <authorList>
            <consortium name="Pathogen Informatics"/>
        </authorList>
    </citation>
    <scope>NUCLEOTIDE SEQUENCE [LARGE SCALE GENOMIC DNA]</scope>
    <source>
        <strain evidence="2 3">DS</strain>
    </source>
</reference>
<accession>A0A1C6XDT5</accession>
<keyword evidence="1" id="KW-0732">Signal</keyword>
<feature type="signal peptide" evidence="1">
    <location>
        <begin position="1"/>
        <end position="21"/>
    </location>
</feature>
<evidence type="ECO:0000256" key="1">
    <source>
        <dbReference type="SAM" id="SignalP"/>
    </source>
</evidence>
<dbReference type="Proteomes" id="UP000507536">
    <property type="component" value="Chromosome 4"/>
</dbReference>
<dbReference type="EMBL" id="LT608184">
    <property type="protein sequence ID" value="SCM01762.1"/>
    <property type="molecule type" value="Genomic_DNA"/>
</dbReference>
<evidence type="ECO:0000313" key="2">
    <source>
        <dbReference type="EMBL" id="SCM01762.1"/>
    </source>
</evidence>
<name>A0A1C6XDT5_PLACE</name>
<dbReference type="AlphaFoldDB" id="A0A1C6XDT5"/>
<sequence length="283" mass="34069">MKIIKFFELFITLIMLYSVKSYFVKCNNDEEKKNASIYLSKCDKSYNFLETKLKNSDSPDNLSYEDVQKQIFDIDLNTLHVSLLNNLRINNLRNIIDIKTSIFNCIINTFRQMAKALPAVLEEVFTYNPFCKSIEEVFSFLYEIDEIYEHLIKNCAETTQSRILYTYFNTYIQDIEDVIDIYREDPSIIFSKFEFVIICLNEFYRKITGNFYPYVKDTALFTKYMDNHEYKKNNSKTDDIKYIEEFIKYIRENVDKIDVIEFIQELYDLYSINNFYISCFYVF</sequence>
<protein>
    <submittedName>
        <fullName evidence="2">Uncharacterized protein</fullName>
    </submittedName>
</protein>
<evidence type="ECO:0000313" key="3">
    <source>
        <dbReference type="Proteomes" id="UP000507536"/>
    </source>
</evidence>
<feature type="chain" id="PRO_5008750532" evidence="1">
    <location>
        <begin position="22"/>
        <end position="283"/>
    </location>
</feature>